<sequence length="163" mass="18125">MEILAECTAKAIIDCPAEKINITEWLFTLKDFEYQSCSTAHIASGVSFSEDGKRMSINVEKVADNFLVQHYVEEIGDKNHCRVNSVSDSISPLGTTKIGVTWELKIVPISNDQCELHNHVAVSATPEFLAVLKSLNITDLSLVKSQMLQNLEAHNNEETPFCQ</sequence>
<evidence type="ECO:0000313" key="1">
    <source>
        <dbReference type="EMBL" id="CAC9975973.1"/>
    </source>
</evidence>
<keyword evidence="2" id="KW-1185">Reference proteome</keyword>
<dbReference type="EMBL" id="CAIJDE010000056">
    <property type="protein sequence ID" value="CAC9975973.1"/>
    <property type="molecule type" value="Genomic_DNA"/>
</dbReference>
<gene>
    <name evidence="1" type="ORF">FLAPXU55_03694</name>
</gene>
<dbReference type="AlphaFoldDB" id="A0A9N8J5W3"/>
<comment type="caution">
    <text evidence="1">The sequence shown here is derived from an EMBL/GenBank/DDBJ whole genome shotgun (WGS) entry which is preliminary data.</text>
</comment>
<dbReference type="RefSeq" id="WP_180860039.1">
    <property type="nucleotide sequence ID" value="NZ_CAIJDE010000056.1"/>
</dbReference>
<name>A0A9N8J5W3_9FLAO</name>
<evidence type="ECO:0000313" key="2">
    <source>
        <dbReference type="Proteomes" id="UP000533639"/>
    </source>
</evidence>
<dbReference type="Proteomes" id="UP000533639">
    <property type="component" value="Unassembled WGS sequence"/>
</dbReference>
<organism evidence="1 2">
    <name type="scientific">Flavobacterium panici</name>
    <dbReference type="NCBI Taxonomy" id="2654843"/>
    <lineage>
        <taxon>Bacteria</taxon>
        <taxon>Pseudomonadati</taxon>
        <taxon>Bacteroidota</taxon>
        <taxon>Flavobacteriia</taxon>
        <taxon>Flavobacteriales</taxon>
        <taxon>Flavobacteriaceae</taxon>
        <taxon>Flavobacterium</taxon>
    </lineage>
</organism>
<proteinExistence type="predicted"/>
<protein>
    <submittedName>
        <fullName evidence="1">Uncharacterized protein</fullName>
    </submittedName>
</protein>
<reference evidence="1 2" key="1">
    <citation type="submission" date="2020-06" db="EMBL/GenBank/DDBJ databases">
        <authorList>
            <person name="Criscuolo A."/>
        </authorList>
    </citation>
    <scope>NUCLEOTIDE SEQUENCE [LARGE SCALE GENOMIC DNA]</scope>
    <source>
        <strain evidence="1">PXU-55</strain>
    </source>
</reference>
<accession>A0A9N8J5W3</accession>